<evidence type="ECO:0000259" key="2">
    <source>
        <dbReference type="PROSITE" id="PS51756"/>
    </source>
</evidence>
<dbReference type="Proteomes" id="UP000186437">
    <property type="component" value="Unassembled WGS sequence"/>
</dbReference>
<accession>A0A1Q8EC15</accession>
<comment type="similarity">
    <text evidence="1">In the N-terminal section; belongs to the LXG family.</text>
</comment>
<dbReference type="RefSeq" id="WP_075099645.1">
    <property type="nucleotide sequence ID" value="NZ_MSJL01000037.1"/>
</dbReference>
<dbReference type="PROSITE" id="PS51756">
    <property type="entry name" value="LXG"/>
    <property type="match status" value="1"/>
</dbReference>
<dbReference type="EMBL" id="MSJL01000037">
    <property type="protein sequence ID" value="OLF49346.1"/>
    <property type="molecule type" value="Genomic_DNA"/>
</dbReference>
<dbReference type="Pfam" id="PF04740">
    <property type="entry name" value="LXG"/>
    <property type="match status" value="1"/>
</dbReference>
<comment type="caution">
    <text evidence="3">The sequence shown here is derived from an EMBL/GenBank/DDBJ whole genome shotgun (WGS) entry which is preliminary data.</text>
</comment>
<dbReference type="InterPro" id="IPR025331">
    <property type="entry name" value="TNT"/>
</dbReference>
<evidence type="ECO:0000313" key="4">
    <source>
        <dbReference type="Proteomes" id="UP000186437"/>
    </source>
</evidence>
<dbReference type="AlphaFoldDB" id="A0A1Q8EC15"/>
<gene>
    <name evidence="3" type="ORF">BU200_07895</name>
</gene>
<feature type="domain" description="LXG" evidence="2">
    <location>
        <begin position="1"/>
        <end position="231"/>
    </location>
</feature>
<keyword evidence="4" id="KW-1185">Reference proteome</keyword>
<name>A0A1Q8EC15_STRAI</name>
<dbReference type="GO" id="GO:0050135">
    <property type="term" value="F:NADP+ nucleosidase activity"/>
    <property type="evidence" value="ECO:0007669"/>
    <property type="project" value="InterPro"/>
</dbReference>
<evidence type="ECO:0000313" key="3">
    <source>
        <dbReference type="EMBL" id="OLF49346.1"/>
    </source>
</evidence>
<sequence length="660" mass="72197">MSYKIRFDDITSFQTTSQTTIASWGQSIASINTAMSDFINDSSLQGEGIAGIRTYLSEVHGTLLQTLINLMNDYSSSFLLYKDGYYNIGSDHHAELPEQVFTTLQSDLKNSHDRFNHQLELLNAEKDKISDLVSYSGTSHTSTALDYGVLISKLKTLDSAIQQYESNHARQDLTAFKELVSATKALLAEYSGQTRKISSYRSGDLGKLQSVERFATAYQQVEQHITNTMDKVRAAQERDQARFEALAAEERKTQGWIDLALGAVTIAVGVAAIVASGGAATPLVVGAWIAGSGTVAYGLSNTVEAGHNLYLGYQGDGKTHATNPIRDTLFMGNDKTYHQVGGLFTTASAVLIPIGKTQSVVKGLTEFMIGEVGGFAGHQAAYHGIKLLGGSEEDAQRASLVGSILGGYAASSAASKFTLNDISPSKAKVPEVDRPSYNREQILKNIEDSKLARESSKFDNYLRREYTLNGKYFPEKIEMPDGSTAYMSADSFAGRQVPVRSRTYVDAEGRIKWPKTGDGFVLDRAGNPITEPAHLKAGQLVDRYGSSGGRFTSPIIDGEVTPFNKRGLPYPENFQTYHQYEVVEDLTKENILRAFNELPADIQNNIAQDLEVFGKTIEDLAEIQKGEIARVFDSGGGVQIQFTTGIKVYEDLGLIREVMK</sequence>
<protein>
    <recommendedName>
        <fullName evidence="2">LXG domain-containing protein</fullName>
    </recommendedName>
</protein>
<evidence type="ECO:0000256" key="1">
    <source>
        <dbReference type="ARBA" id="ARBA00034117"/>
    </source>
</evidence>
<reference evidence="4" key="1">
    <citation type="submission" date="2016-12" db="EMBL/GenBank/DDBJ databases">
        <authorList>
            <person name="Gulvik C.A."/>
        </authorList>
    </citation>
    <scope>NUCLEOTIDE SEQUENCE [LARGE SCALE GENOMIC DNA]</scope>
    <source>
        <strain evidence="4">ATCC 51725</strain>
    </source>
</reference>
<organism evidence="3 4">
    <name type="scientific">Streptococcus acidominimus</name>
    <dbReference type="NCBI Taxonomy" id="1326"/>
    <lineage>
        <taxon>Bacteria</taxon>
        <taxon>Bacillati</taxon>
        <taxon>Bacillota</taxon>
        <taxon>Bacilli</taxon>
        <taxon>Lactobacillales</taxon>
        <taxon>Streptococcaceae</taxon>
        <taxon>Streptococcus</taxon>
    </lineage>
</organism>
<dbReference type="InterPro" id="IPR006829">
    <property type="entry name" value="LXG_dom"/>
</dbReference>
<proteinExistence type="inferred from homology"/>
<dbReference type="Pfam" id="PF14021">
    <property type="entry name" value="TNT"/>
    <property type="match status" value="1"/>
</dbReference>